<evidence type="ECO:0000313" key="3">
    <source>
        <dbReference type="Proteomes" id="UP000030762"/>
    </source>
</evidence>
<keyword evidence="3" id="KW-1185">Reference proteome</keyword>
<name>T0RDL5_SAPDV</name>
<dbReference type="OrthoDB" id="73567at2759"/>
<dbReference type="VEuPathDB" id="FungiDB:SDRG_14535"/>
<reference evidence="2 3" key="1">
    <citation type="submission" date="2012-04" db="EMBL/GenBank/DDBJ databases">
        <title>The Genome Sequence of Saprolegnia declina VS20.</title>
        <authorList>
            <consortium name="The Broad Institute Genome Sequencing Platform"/>
            <person name="Russ C."/>
            <person name="Nusbaum C."/>
            <person name="Tyler B."/>
            <person name="van West P."/>
            <person name="Dieguez-Uribeondo J."/>
            <person name="de Bruijn I."/>
            <person name="Tripathy S."/>
            <person name="Jiang R."/>
            <person name="Young S.K."/>
            <person name="Zeng Q."/>
            <person name="Gargeya S."/>
            <person name="Fitzgerald M."/>
            <person name="Haas B."/>
            <person name="Abouelleil A."/>
            <person name="Alvarado L."/>
            <person name="Arachchi H.M."/>
            <person name="Berlin A."/>
            <person name="Chapman S.B."/>
            <person name="Goldberg J."/>
            <person name="Griggs A."/>
            <person name="Gujja S."/>
            <person name="Hansen M."/>
            <person name="Howarth C."/>
            <person name="Imamovic A."/>
            <person name="Larimer J."/>
            <person name="McCowen C."/>
            <person name="Montmayeur A."/>
            <person name="Murphy C."/>
            <person name="Neiman D."/>
            <person name="Pearson M."/>
            <person name="Priest M."/>
            <person name="Roberts A."/>
            <person name="Saif S."/>
            <person name="Shea T."/>
            <person name="Sisk P."/>
            <person name="Sykes S."/>
            <person name="Wortman J."/>
            <person name="Nusbaum C."/>
            <person name="Birren B."/>
        </authorList>
    </citation>
    <scope>NUCLEOTIDE SEQUENCE [LARGE SCALE GENOMIC DNA]</scope>
    <source>
        <strain evidence="2 3">VS20</strain>
    </source>
</reference>
<dbReference type="Proteomes" id="UP000030762">
    <property type="component" value="Unassembled WGS sequence"/>
</dbReference>
<feature type="transmembrane region" description="Helical" evidence="1">
    <location>
        <begin position="616"/>
        <end position="637"/>
    </location>
</feature>
<dbReference type="EMBL" id="JH767204">
    <property type="protein sequence ID" value="EQC27697.1"/>
    <property type="molecule type" value="Genomic_DNA"/>
</dbReference>
<dbReference type="OMA" id="LWRIFVV"/>
<keyword evidence="1" id="KW-0472">Membrane</keyword>
<dbReference type="eggNOG" id="ENOG502SD6V">
    <property type="taxonomic scope" value="Eukaryota"/>
</dbReference>
<proteinExistence type="predicted"/>
<organism evidence="2 3">
    <name type="scientific">Saprolegnia diclina (strain VS20)</name>
    <dbReference type="NCBI Taxonomy" id="1156394"/>
    <lineage>
        <taxon>Eukaryota</taxon>
        <taxon>Sar</taxon>
        <taxon>Stramenopiles</taxon>
        <taxon>Oomycota</taxon>
        <taxon>Saprolegniomycetes</taxon>
        <taxon>Saprolegniales</taxon>
        <taxon>Saprolegniaceae</taxon>
        <taxon>Saprolegnia</taxon>
    </lineage>
</organism>
<evidence type="ECO:0000313" key="2">
    <source>
        <dbReference type="EMBL" id="EQC27697.1"/>
    </source>
</evidence>
<keyword evidence="1" id="KW-0812">Transmembrane</keyword>
<feature type="transmembrane region" description="Helical" evidence="1">
    <location>
        <begin position="1201"/>
        <end position="1220"/>
    </location>
</feature>
<dbReference type="GeneID" id="19955262"/>
<gene>
    <name evidence="2" type="ORF">SDRG_14535</name>
</gene>
<protein>
    <submittedName>
        <fullName evidence="2">Uncharacterized protein</fullName>
    </submittedName>
</protein>
<dbReference type="RefSeq" id="XP_008618892.1">
    <property type="nucleotide sequence ID" value="XM_008620670.1"/>
</dbReference>
<dbReference type="InParanoid" id="T0RDL5"/>
<feature type="transmembrane region" description="Helical" evidence="1">
    <location>
        <begin position="443"/>
        <end position="468"/>
    </location>
</feature>
<feature type="transmembrane region" description="Helical" evidence="1">
    <location>
        <begin position="1084"/>
        <end position="1109"/>
    </location>
</feature>
<keyword evidence="1" id="KW-1133">Transmembrane helix</keyword>
<sequence length="1365" mass="151810">MAHTERRQERCERQYQANAAVYLEAILRNQNWDAYLTAWASSGLNFNVAIQRGLEETVAGRSFLSQMATTANTTSVADELTYWRSYNLSIFELQWQSRWQPGVSETIVVSNALGRQENYTLKALDQVTGPWSTQNMFWISLNDFFNSMLMNRSFVRGTSRYFGANISALPAINLETYRGMADSRGNLVGKAWIFHTFIGPYLSIDIRYKLRPSPLVAAYNRFQDVVLEHLATSAARFASFASLPSVVLTPTPPRWRNHTYFGGDPSCVAGRAATYVQKSFGFYDDCSQMTPLTVQPAPFALLLALLASNGAALSTICGLSSTPGPCTTALSAASNWLKEVPIPDDLLSMLESLPPVLQDTQVGFMQFATSANGSWVLLQQPLLGSLDDPWTFYGWCFAADWAAGLRQAASFEGDVSSIVLLSNAYTSQHYITSNQPLETATKMVYYVVMVTSTYLVSVGVFALLYTFFSRFQVVSSNLLRFNRLVGSVWVGRQLMFIRGMSAILLLSAPQLQLTSSFGYTRMVARPRSYVEAAVIAGEATWFTYSLHDLLVLVLADMTRIYAPLSTAFVWLSHLALDVTAPVGISIEIDRRCVGQDMDFGLLCTAGRIFVGSSDRVLLLLWLQVASVCISVIITRLLQRVLHGNWRVPETESLLTGSAHAFAAPIKSTAEWTHGGDTYDRVTCLLCGFLPITIGGNRYILDLPLWILTADSLSVSRVRSILPISPQPEHVFQAKPPRVFVSWGRRWRKTLAVLGLSYVVVAILGSVSYFEISKVNLANDLYWPNFNVTGHHTFFANWLNEQLVLGLDNHNIALDDPSINLLGSYAAPTAFVSTVNNYGAWLQHNDLSAIETSIAGLRVSDACNAPWIFTPYCYLDWKKRWQIAYSSQRQLRCQKMETNAAVYLESVLRNIDYATFAYCWGSAFETAFGAELRQSSDGQDWLHSVSTERLPLQDEIALWRQHNLSIFQVQWQNYKRIGAINSYTITNAYGVAYPMPLMALNGSYRWSSQTTYKMYWSLANDLSAIASNTSGIGGLSLLRTSPRFAFANTSLQAVLTTNLTLMSPLPNGLALQVQPWLLTKDIATYFQAVVSFVTLMILLVAVTTTVYMILCRGHFVGTNMLKLDRVGGIVWVGRPLLFLRSLTALCVLSTAPLDLASSGTVAYFTVVPTSTTKLLLAAWEVTWLATVVEDIALVATREYARYYVQLNCLVLWVVASTLSMMQPVVVASAIEKACRLDQVDFQIVCSSGTITIGQVDRLVLLSALVLSSNFICYVVSRVALGPRPPCPASSVHLAASAKYYFSHDARIRDGVYYLDCASAVLNGLLTLRYKQTMYALDVKLWRIFVVPSRQGDDDEWHLCYPLQNAL</sequence>
<accession>T0RDL5</accession>
<evidence type="ECO:0000256" key="1">
    <source>
        <dbReference type="SAM" id="Phobius"/>
    </source>
</evidence>
<feature type="transmembrane region" description="Helical" evidence="1">
    <location>
        <begin position="750"/>
        <end position="769"/>
    </location>
</feature>